<dbReference type="OrthoDB" id="9765647at2"/>
<organism evidence="3 4">
    <name type="scientific">Tamaricihabitans halophyticus</name>
    <dbReference type="NCBI Taxonomy" id="1262583"/>
    <lineage>
        <taxon>Bacteria</taxon>
        <taxon>Bacillati</taxon>
        <taxon>Actinomycetota</taxon>
        <taxon>Actinomycetes</taxon>
        <taxon>Pseudonocardiales</taxon>
        <taxon>Pseudonocardiaceae</taxon>
        <taxon>Tamaricihabitans</taxon>
    </lineage>
</organism>
<dbReference type="RefSeq" id="WP_132880796.1">
    <property type="nucleotide sequence ID" value="NZ_SLXQ01000023.1"/>
</dbReference>
<evidence type="ECO:0000259" key="2">
    <source>
        <dbReference type="Pfam" id="PF00326"/>
    </source>
</evidence>
<dbReference type="PANTHER" id="PTHR22946:SF12">
    <property type="entry name" value="CONIDIAL PIGMENT BIOSYNTHESIS PROTEIN AYG1 (AFU_ORTHOLOGUE AFUA_2G17550)"/>
    <property type="match status" value="1"/>
</dbReference>
<evidence type="ECO:0000313" key="3">
    <source>
        <dbReference type="EMBL" id="TCP42603.1"/>
    </source>
</evidence>
<dbReference type="Gene3D" id="1.20.1440.110">
    <property type="entry name" value="acylaminoacyl peptidase"/>
    <property type="match status" value="1"/>
</dbReference>
<proteinExistence type="inferred from homology"/>
<accession>A0A4R2Q1T4</accession>
<sequence length="397" mass="43115">MNTVPADKSADRSGTGLDHFELWPENNFWSFQFLRMMGKIPAGGGDFSEIILALQGVRPGDAEAWYGVFSSIARRLDADAESSLRTGNSSSARDKLYRATNYHHAAGFFLPDTDPRHSASIEARRASFQRAAPLADPPHAAVEIPYEDGTTLPGYFFPGACADEGTRQAAAVIFGGTDAVAEEMYFFLGRALAQRGIHTLAMDGPGQGEALRRGIAGRHDWELPASAAYDFLTTYDFVDPGRIAVVGQSLGGYLAARAAAYEPRFAAAVIWGAIYDLPRVLGVELNGSSAGEYFTDLWRKILCLRPDADLMTALNPYNLHGVAQRIACPTLLLHGESDRITPFSEAEETFANLTMTDKTFLRYPAWTSGCTHCQADAPLRAAADISDWLCDRLSTGA</sequence>
<keyword evidence="4" id="KW-1185">Reference proteome</keyword>
<reference evidence="3 4" key="1">
    <citation type="submission" date="2019-03" db="EMBL/GenBank/DDBJ databases">
        <title>Genomic Encyclopedia of Type Strains, Phase IV (KMG-IV): sequencing the most valuable type-strain genomes for metagenomic binning, comparative biology and taxonomic classification.</title>
        <authorList>
            <person name="Goeker M."/>
        </authorList>
    </citation>
    <scope>NUCLEOTIDE SEQUENCE [LARGE SCALE GENOMIC DNA]</scope>
    <source>
        <strain evidence="3 4">DSM 45765</strain>
    </source>
</reference>
<evidence type="ECO:0000256" key="1">
    <source>
        <dbReference type="ARBA" id="ARBA00008645"/>
    </source>
</evidence>
<dbReference type="Pfam" id="PF00326">
    <property type="entry name" value="Peptidase_S9"/>
    <property type="match status" value="1"/>
</dbReference>
<dbReference type="Proteomes" id="UP000294911">
    <property type="component" value="Unassembled WGS sequence"/>
</dbReference>
<dbReference type="GO" id="GO:0008236">
    <property type="term" value="F:serine-type peptidase activity"/>
    <property type="evidence" value="ECO:0007669"/>
    <property type="project" value="InterPro"/>
</dbReference>
<comment type="similarity">
    <text evidence="1">Belongs to the AB hydrolase superfamily.</text>
</comment>
<dbReference type="InterPro" id="IPR050261">
    <property type="entry name" value="FrsA_esterase"/>
</dbReference>
<evidence type="ECO:0000313" key="4">
    <source>
        <dbReference type="Proteomes" id="UP000294911"/>
    </source>
</evidence>
<comment type="caution">
    <text evidence="3">The sequence shown here is derived from an EMBL/GenBank/DDBJ whole genome shotgun (WGS) entry which is preliminary data.</text>
</comment>
<name>A0A4R2Q1T4_9PSEU</name>
<dbReference type="PANTHER" id="PTHR22946">
    <property type="entry name" value="DIENELACTONE HYDROLASE DOMAIN-CONTAINING PROTEIN-RELATED"/>
    <property type="match status" value="1"/>
</dbReference>
<dbReference type="SUPFAM" id="SSF53474">
    <property type="entry name" value="alpha/beta-Hydrolases"/>
    <property type="match status" value="1"/>
</dbReference>
<dbReference type="Gene3D" id="3.40.50.1820">
    <property type="entry name" value="alpha/beta hydrolase"/>
    <property type="match status" value="1"/>
</dbReference>
<gene>
    <name evidence="3" type="ORF">EV191_1232</name>
</gene>
<feature type="domain" description="Peptidase S9 prolyl oligopeptidase catalytic" evidence="2">
    <location>
        <begin position="226"/>
        <end position="361"/>
    </location>
</feature>
<dbReference type="InterPro" id="IPR001375">
    <property type="entry name" value="Peptidase_S9_cat"/>
</dbReference>
<protein>
    <submittedName>
        <fullName evidence="3">Prolyl oligopeptidase family protein</fullName>
    </submittedName>
</protein>
<dbReference type="GO" id="GO:0006508">
    <property type="term" value="P:proteolysis"/>
    <property type="evidence" value="ECO:0007669"/>
    <property type="project" value="InterPro"/>
</dbReference>
<dbReference type="EMBL" id="SLXQ01000023">
    <property type="protein sequence ID" value="TCP42603.1"/>
    <property type="molecule type" value="Genomic_DNA"/>
</dbReference>
<dbReference type="AlphaFoldDB" id="A0A4R2Q1T4"/>
<dbReference type="InterPro" id="IPR029058">
    <property type="entry name" value="AB_hydrolase_fold"/>
</dbReference>